<evidence type="ECO:0000256" key="3">
    <source>
        <dbReference type="ARBA" id="ARBA00022692"/>
    </source>
</evidence>
<proteinExistence type="predicted"/>
<feature type="domain" description="Cardiolipin synthase N-terminal" evidence="7">
    <location>
        <begin position="22"/>
        <end position="64"/>
    </location>
</feature>
<evidence type="ECO:0000256" key="6">
    <source>
        <dbReference type="SAM" id="Phobius"/>
    </source>
</evidence>
<keyword evidence="9" id="KW-1185">Reference proteome</keyword>
<dbReference type="OrthoDB" id="3243324at2"/>
<dbReference type="Proteomes" id="UP000256304">
    <property type="component" value="Unassembled WGS sequence"/>
</dbReference>
<evidence type="ECO:0000256" key="5">
    <source>
        <dbReference type="ARBA" id="ARBA00023136"/>
    </source>
</evidence>
<protein>
    <submittedName>
        <fullName evidence="8">Phospholipase D-like protein</fullName>
    </submittedName>
</protein>
<dbReference type="EMBL" id="QTTN01000012">
    <property type="protein sequence ID" value="REE85394.1"/>
    <property type="molecule type" value="Genomic_DNA"/>
</dbReference>
<comment type="subcellular location">
    <subcellularLocation>
        <location evidence="1">Cell membrane</location>
        <topology evidence="1">Multi-pass membrane protein</topology>
    </subcellularLocation>
</comment>
<name>A0A3D9RZA0_9BACL</name>
<accession>A0A3D9RZA0</accession>
<dbReference type="RefSeq" id="WP_116189368.1">
    <property type="nucleotide sequence ID" value="NZ_QTTN01000012.1"/>
</dbReference>
<feature type="transmembrane region" description="Helical" evidence="6">
    <location>
        <begin position="42"/>
        <end position="62"/>
    </location>
</feature>
<keyword evidence="3 6" id="KW-0812">Transmembrane</keyword>
<reference evidence="8 9" key="1">
    <citation type="submission" date="2018-08" db="EMBL/GenBank/DDBJ databases">
        <title>Genomic Encyclopedia of Type Strains, Phase III (KMG-III): the genomes of soil and plant-associated and newly described type strains.</title>
        <authorList>
            <person name="Whitman W."/>
        </authorList>
    </citation>
    <scope>NUCLEOTIDE SEQUENCE [LARGE SCALE GENOMIC DNA]</scope>
    <source>
        <strain evidence="8 9">CGMCC 1.10966</strain>
    </source>
</reference>
<evidence type="ECO:0000256" key="1">
    <source>
        <dbReference type="ARBA" id="ARBA00004651"/>
    </source>
</evidence>
<keyword evidence="4 6" id="KW-1133">Transmembrane helix</keyword>
<comment type="caution">
    <text evidence="8">The sequence shown here is derived from an EMBL/GenBank/DDBJ whole genome shotgun (WGS) entry which is preliminary data.</text>
</comment>
<evidence type="ECO:0000313" key="9">
    <source>
        <dbReference type="Proteomes" id="UP000256304"/>
    </source>
</evidence>
<organism evidence="8 9">
    <name type="scientific">Paenibacillus taihuensis</name>
    <dbReference type="NCBI Taxonomy" id="1156355"/>
    <lineage>
        <taxon>Bacteria</taxon>
        <taxon>Bacillati</taxon>
        <taxon>Bacillota</taxon>
        <taxon>Bacilli</taxon>
        <taxon>Bacillales</taxon>
        <taxon>Paenibacillaceae</taxon>
        <taxon>Paenibacillus</taxon>
    </lineage>
</organism>
<evidence type="ECO:0000259" key="7">
    <source>
        <dbReference type="Pfam" id="PF13396"/>
    </source>
</evidence>
<sequence length="67" mass="7586">MDQLTNSQLMTIILPLAIVQFILMIIAIVVCARAEQTRGPKWMWILIIIFGNLLGSIIFFLVGRKQA</sequence>
<dbReference type="GO" id="GO:0005886">
    <property type="term" value="C:plasma membrane"/>
    <property type="evidence" value="ECO:0007669"/>
    <property type="project" value="UniProtKB-SubCell"/>
</dbReference>
<gene>
    <name evidence="8" type="ORF">A8990_112123</name>
</gene>
<keyword evidence="2" id="KW-1003">Cell membrane</keyword>
<evidence type="ECO:0000256" key="4">
    <source>
        <dbReference type="ARBA" id="ARBA00022989"/>
    </source>
</evidence>
<dbReference type="InterPro" id="IPR027379">
    <property type="entry name" value="CLS_N"/>
</dbReference>
<feature type="transmembrane region" description="Helical" evidence="6">
    <location>
        <begin position="12"/>
        <end position="30"/>
    </location>
</feature>
<dbReference type="AlphaFoldDB" id="A0A3D9RZA0"/>
<dbReference type="Pfam" id="PF13396">
    <property type="entry name" value="PLDc_N"/>
    <property type="match status" value="1"/>
</dbReference>
<keyword evidence="5 6" id="KW-0472">Membrane</keyword>
<evidence type="ECO:0000313" key="8">
    <source>
        <dbReference type="EMBL" id="REE85394.1"/>
    </source>
</evidence>
<evidence type="ECO:0000256" key="2">
    <source>
        <dbReference type="ARBA" id="ARBA00022475"/>
    </source>
</evidence>